<dbReference type="InterPro" id="IPR045864">
    <property type="entry name" value="aa-tRNA-synth_II/BPL/LPL"/>
</dbReference>
<evidence type="ECO:0000256" key="8">
    <source>
        <dbReference type="ARBA" id="ARBA00022598"/>
    </source>
</evidence>
<keyword evidence="8" id="KW-0436">Ligase</keyword>
<evidence type="ECO:0000256" key="16">
    <source>
        <dbReference type="ARBA" id="ARBA00048436"/>
    </source>
</evidence>
<dbReference type="InterPro" id="IPR033731">
    <property type="entry name" value="GlyRS-like_core"/>
</dbReference>
<dbReference type="Gene3D" id="1.10.287.10">
    <property type="entry name" value="S15/NS1, RNA-binding"/>
    <property type="match status" value="1"/>
</dbReference>
<evidence type="ECO:0000256" key="3">
    <source>
        <dbReference type="ARBA" id="ARBA00008226"/>
    </source>
</evidence>
<sequence>MKLLYNLVQRTVCVNFEYHVRSILSKHLPTCSVLSFLHSSTPNSFNSTWGTKKVKVLKIVRTRNAAMTDPAIEAQLAPFRKAVKEQGDIVKQLKADGAVDIDIQRAVSELKHKKKALEDKELALAPKDDFDRLKMEDLLKQKFFYDQSFSIYGGVNGLYDFGPMGCAMKANLLQAWRKHFILEEQMLEVDTAMLTPEPVLKASGHVERFQDYMVKDLKTGECFRADHLIEATFEKLLTDKKTSEDTKEQIRRMLPTIDGMSKDDMGRTLREFHMKSPITNNELSDPIEFNLMFSTSIGPTGQLKGYLRPETAQGIFVNFKRLLEFNQGKLPFAGAQIGNSFRNEISPRSGLIRVREFTMAEIEHFCDPVDKDHPKFSNVADLEMTLYSGCNQMDGKPPEKKTIAEAVKNKLVANETLGYFMARIQLFMVKMGVDPARLRFRQHLSNEMAHYAQDCWDAECKTSYGWVECVGCADRSCYDLTQHTKATNVKLVAEKPLPAPKTVDVTECQPQKGAIGKVFKQEAKAIMDHLSSLSAEEVATIEQAITDKGSADVTVNGSHFSVTKDMVQVKRFQKTLHVEEFVPSVIEPSFGIGRIMYAIFEHNFKTREGDEQRTYLSLPPVIAPYKCSVLPLSQNPEFTPLVQKLSIELTSQDISHKVDNSSGSIGRRYARTDQIAIPYGITVDFDSLKDPPTATLRERETMKQIRALVSELPEIVKNLTDGRRTWEDVLNNYPLFEQQESTK</sequence>
<dbReference type="NCBIfam" id="NF003211">
    <property type="entry name" value="PRK04173.1"/>
    <property type="match status" value="1"/>
</dbReference>
<comment type="catalytic activity">
    <reaction evidence="17">
        <text>tRNA(Gly) + glycine + ATP = glycyl-tRNA(Gly) + AMP + diphosphate</text>
        <dbReference type="Rhea" id="RHEA:16013"/>
        <dbReference type="Rhea" id="RHEA-COMP:9664"/>
        <dbReference type="Rhea" id="RHEA-COMP:9683"/>
        <dbReference type="ChEBI" id="CHEBI:30616"/>
        <dbReference type="ChEBI" id="CHEBI:33019"/>
        <dbReference type="ChEBI" id="CHEBI:57305"/>
        <dbReference type="ChEBI" id="CHEBI:78442"/>
        <dbReference type="ChEBI" id="CHEBI:78522"/>
        <dbReference type="ChEBI" id="CHEBI:456215"/>
        <dbReference type="EC" id="6.1.1.14"/>
    </reaction>
    <physiologicalReaction direction="left-to-right" evidence="17">
        <dbReference type="Rhea" id="RHEA:16014"/>
    </physiologicalReaction>
</comment>
<evidence type="ECO:0000256" key="13">
    <source>
        <dbReference type="ARBA" id="ARBA00023146"/>
    </source>
</evidence>
<dbReference type="PANTHER" id="PTHR10745:SF0">
    <property type="entry name" value="GLYCINE--TRNA LIGASE"/>
    <property type="match status" value="1"/>
</dbReference>
<dbReference type="GO" id="GO:0005739">
    <property type="term" value="C:mitochondrion"/>
    <property type="evidence" value="ECO:0007669"/>
    <property type="project" value="TreeGrafter"/>
</dbReference>
<evidence type="ECO:0000256" key="17">
    <source>
        <dbReference type="ARBA" id="ARBA00049523"/>
    </source>
</evidence>
<keyword evidence="13" id="KW-0030">Aminoacyl-tRNA synthetase</keyword>
<dbReference type="SUPFAM" id="SSF52954">
    <property type="entry name" value="Class II aaRS ABD-related"/>
    <property type="match status" value="1"/>
</dbReference>
<gene>
    <name evidence="20" type="primary">ORF15250</name>
</gene>
<feature type="domain" description="WHEP-TRS" evidence="19">
    <location>
        <begin position="75"/>
        <end position="131"/>
    </location>
</feature>
<dbReference type="InterPro" id="IPR006195">
    <property type="entry name" value="aa-tRNA-synth_II"/>
</dbReference>
<evidence type="ECO:0000256" key="4">
    <source>
        <dbReference type="ARBA" id="ARBA00011738"/>
    </source>
</evidence>
<keyword evidence="10" id="KW-0547">Nucleotide-binding</keyword>
<evidence type="ECO:0000256" key="9">
    <source>
        <dbReference type="ARBA" id="ARBA00022679"/>
    </source>
</evidence>
<dbReference type="CDD" id="cd00774">
    <property type="entry name" value="GlyRS-like_core"/>
    <property type="match status" value="1"/>
</dbReference>
<evidence type="ECO:0000256" key="10">
    <source>
        <dbReference type="ARBA" id="ARBA00022741"/>
    </source>
</evidence>
<dbReference type="InterPro" id="IPR000738">
    <property type="entry name" value="WHEP-TRS_dom"/>
</dbReference>
<reference evidence="20" key="1">
    <citation type="submission" date="2014-12" db="EMBL/GenBank/DDBJ databases">
        <title>Insight into the proteome of Arion vulgaris.</title>
        <authorList>
            <person name="Aradska J."/>
            <person name="Bulat T."/>
            <person name="Smidak R."/>
            <person name="Sarate P."/>
            <person name="Gangsoo J."/>
            <person name="Sialana F."/>
            <person name="Bilban M."/>
            <person name="Lubec G."/>
        </authorList>
    </citation>
    <scope>NUCLEOTIDE SEQUENCE</scope>
    <source>
        <tissue evidence="20">Skin</tissue>
    </source>
</reference>
<evidence type="ECO:0000259" key="18">
    <source>
        <dbReference type="PROSITE" id="PS50862"/>
    </source>
</evidence>
<dbReference type="SUPFAM" id="SSF55681">
    <property type="entry name" value="Class II aaRS and biotin synthetases"/>
    <property type="match status" value="1"/>
</dbReference>
<dbReference type="Pfam" id="PF03129">
    <property type="entry name" value="HGTP_anticodon"/>
    <property type="match status" value="1"/>
</dbReference>
<evidence type="ECO:0000256" key="11">
    <source>
        <dbReference type="ARBA" id="ARBA00022840"/>
    </source>
</evidence>
<dbReference type="InterPro" id="IPR002315">
    <property type="entry name" value="tRNA-synt_gly"/>
</dbReference>
<keyword evidence="11" id="KW-0067">ATP-binding</keyword>
<dbReference type="Pfam" id="PF00587">
    <property type="entry name" value="tRNA-synt_2b"/>
    <property type="match status" value="1"/>
</dbReference>
<evidence type="ECO:0000256" key="12">
    <source>
        <dbReference type="ARBA" id="ARBA00022917"/>
    </source>
</evidence>
<proteinExistence type="inferred from homology"/>
<name>A0A0B6Y9C2_9EUPU</name>
<evidence type="ECO:0000256" key="2">
    <source>
        <dbReference type="ARBA" id="ARBA00004496"/>
    </source>
</evidence>
<dbReference type="Gene3D" id="3.30.720.200">
    <property type="match status" value="1"/>
</dbReference>
<dbReference type="CDD" id="cd00858">
    <property type="entry name" value="GlyRS_anticodon"/>
    <property type="match status" value="1"/>
</dbReference>
<dbReference type="GO" id="GO:0070150">
    <property type="term" value="P:mitochondrial glycyl-tRNA aminoacylation"/>
    <property type="evidence" value="ECO:0007669"/>
    <property type="project" value="TreeGrafter"/>
</dbReference>
<comment type="catalytic activity">
    <reaction evidence="16">
        <text>2 ATP + H(+) = P(1),P(4)-bis(5'-adenosyl) tetraphosphate + diphosphate</text>
        <dbReference type="Rhea" id="RHEA:34935"/>
        <dbReference type="ChEBI" id="CHEBI:15378"/>
        <dbReference type="ChEBI" id="CHEBI:30616"/>
        <dbReference type="ChEBI" id="CHEBI:33019"/>
        <dbReference type="ChEBI" id="CHEBI:58141"/>
    </reaction>
    <physiologicalReaction direction="left-to-right" evidence="16">
        <dbReference type="Rhea" id="RHEA:34936"/>
    </physiologicalReaction>
</comment>
<dbReference type="InterPro" id="IPR036621">
    <property type="entry name" value="Anticodon-bd_dom_sf"/>
</dbReference>
<accession>A0A0B6Y9C2</accession>
<evidence type="ECO:0000256" key="15">
    <source>
        <dbReference type="ARBA" id="ARBA00030057"/>
    </source>
</evidence>
<dbReference type="Gene3D" id="3.30.40.230">
    <property type="match status" value="1"/>
</dbReference>
<dbReference type="Gene3D" id="3.30.930.10">
    <property type="entry name" value="Bira Bifunctional Protein, Domain 2"/>
    <property type="match status" value="1"/>
</dbReference>
<evidence type="ECO:0000313" key="20">
    <source>
        <dbReference type="EMBL" id="CEK52030.1"/>
    </source>
</evidence>
<evidence type="ECO:0000256" key="7">
    <source>
        <dbReference type="ARBA" id="ARBA00022490"/>
    </source>
</evidence>
<dbReference type="GO" id="GO:0005524">
    <property type="term" value="F:ATP binding"/>
    <property type="evidence" value="ECO:0007669"/>
    <property type="project" value="UniProtKB-KW"/>
</dbReference>
<evidence type="ECO:0000256" key="14">
    <source>
        <dbReference type="ARBA" id="ARBA00023273"/>
    </source>
</evidence>
<dbReference type="EMBL" id="HACG01005165">
    <property type="protein sequence ID" value="CEK52030.1"/>
    <property type="molecule type" value="Transcribed_RNA"/>
</dbReference>
<protein>
    <recommendedName>
        <fullName evidence="6">Glycine--tRNA ligase</fullName>
        <ecNumber evidence="5">6.1.1.14</ecNumber>
    </recommendedName>
    <alternativeName>
        <fullName evidence="15">Diadenosine tetraphosphate synthetase</fullName>
    </alternativeName>
</protein>
<dbReference type="FunFam" id="3.40.50.800:FF:000004">
    <property type="entry name" value="Glycine--tRNA ligase 2"/>
    <property type="match status" value="1"/>
</dbReference>
<dbReference type="InterPro" id="IPR027031">
    <property type="entry name" value="Gly-tRNA_synthase/POLG2"/>
</dbReference>
<evidence type="ECO:0000256" key="5">
    <source>
        <dbReference type="ARBA" id="ARBA00012829"/>
    </source>
</evidence>
<comment type="subunit">
    <text evidence="4">Homodimer.</text>
</comment>
<dbReference type="InterPro" id="IPR004154">
    <property type="entry name" value="Anticodon-bd"/>
</dbReference>
<dbReference type="GO" id="GO:0004820">
    <property type="term" value="F:glycine-tRNA ligase activity"/>
    <property type="evidence" value="ECO:0007669"/>
    <property type="project" value="UniProtKB-EC"/>
</dbReference>
<comment type="similarity">
    <text evidence="3">Belongs to the class-II aminoacyl-tRNA synthetase family.</text>
</comment>
<feature type="domain" description="Aminoacyl-transfer RNA synthetases class-II family profile" evidence="18">
    <location>
        <begin position="274"/>
        <end position="624"/>
    </location>
</feature>
<dbReference type="PRINTS" id="PR01043">
    <property type="entry name" value="TRNASYNTHGLY"/>
</dbReference>
<keyword evidence="14" id="KW-0966">Cell projection</keyword>
<dbReference type="EC" id="6.1.1.14" evidence="5"/>
<dbReference type="InterPro" id="IPR002314">
    <property type="entry name" value="aa-tRNA-synt_IIb"/>
</dbReference>
<organism evidence="20">
    <name type="scientific">Arion vulgaris</name>
    <dbReference type="NCBI Taxonomy" id="1028688"/>
    <lineage>
        <taxon>Eukaryota</taxon>
        <taxon>Metazoa</taxon>
        <taxon>Spiralia</taxon>
        <taxon>Lophotrochozoa</taxon>
        <taxon>Mollusca</taxon>
        <taxon>Gastropoda</taxon>
        <taxon>Heterobranchia</taxon>
        <taxon>Euthyneura</taxon>
        <taxon>Panpulmonata</taxon>
        <taxon>Eupulmonata</taxon>
        <taxon>Stylommatophora</taxon>
        <taxon>Helicina</taxon>
        <taxon>Arionoidea</taxon>
        <taxon>Arionidae</taxon>
        <taxon>Arion</taxon>
    </lineage>
</organism>
<dbReference type="GO" id="GO:0030424">
    <property type="term" value="C:axon"/>
    <property type="evidence" value="ECO:0007669"/>
    <property type="project" value="UniProtKB-SubCell"/>
</dbReference>
<evidence type="ECO:0000259" key="19">
    <source>
        <dbReference type="PROSITE" id="PS51185"/>
    </source>
</evidence>
<dbReference type="Gene3D" id="3.40.50.800">
    <property type="entry name" value="Anticodon-binding domain"/>
    <property type="match status" value="1"/>
</dbReference>
<dbReference type="AlphaFoldDB" id="A0A0B6Y9C2"/>
<dbReference type="GO" id="GO:0016740">
    <property type="term" value="F:transferase activity"/>
    <property type="evidence" value="ECO:0007669"/>
    <property type="project" value="UniProtKB-KW"/>
</dbReference>
<dbReference type="FunFam" id="3.30.720.200:FF:000001">
    <property type="entry name" value="Glycine--tRNA ligase 2"/>
    <property type="match status" value="1"/>
</dbReference>
<evidence type="ECO:0000256" key="6">
    <source>
        <dbReference type="ARBA" id="ARBA00019404"/>
    </source>
</evidence>
<keyword evidence="7" id="KW-0963">Cytoplasm</keyword>
<keyword evidence="12" id="KW-0648">Protein biosynthesis</keyword>
<dbReference type="FunFam" id="3.30.930.10:FF:000158">
    <property type="entry name" value="Glycyl-tRNA synthetase"/>
    <property type="match status" value="1"/>
</dbReference>
<comment type="subcellular location">
    <subcellularLocation>
        <location evidence="1">Cell projection</location>
        <location evidence="1">Axon</location>
    </subcellularLocation>
    <subcellularLocation>
        <location evidence="2">Cytoplasm</location>
    </subcellularLocation>
</comment>
<dbReference type="PANTHER" id="PTHR10745">
    <property type="entry name" value="GLYCYL-TRNA SYNTHETASE/DNA POLYMERASE SUBUNIT GAMMA-2"/>
    <property type="match status" value="1"/>
</dbReference>
<evidence type="ECO:0000256" key="1">
    <source>
        <dbReference type="ARBA" id="ARBA00004489"/>
    </source>
</evidence>
<dbReference type="FunFam" id="3.30.40.230:FF:000001">
    <property type="entry name" value="Glycine--tRNA ligase"/>
    <property type="match status" value="1"/>
</dbReference>
<dbReference type="PROSITE" id="PS51185">
    <property type="entry name" value="WHEP_TRS_2"/>
    <property type="match status" value="1"/>
</dbReference>
<dbReference type="PROSITE" id="PS50862">
    <property type="entry name" value="AA_TRNA_LIGASE_II"/>
    <property type="match status" value="1"/>
</dbReference>
<dbReference type="FunFam" id="3.30.930.10:FF:000010">
    <property type="entry name" value="Glycyl-tRNA synthetase 1"/>
    <property type="match status" value="1"/>
</dbReference>
<keyword evidence="9" id="KW-0808">Transferase</keyword>
<dbReference type="NCBIfam" id="TIGR00389">
    <property type="entry name" value="glyS_dimeric"/>
    <property type="match status" value="1"/>
</dbReference>